<reference evidence="2 3" key="1">
    <citation type="submission" date="2018-12" db="EMBL/GenBank/DDBJ databases">
        <title>Draft genome sequence of Embleya hyalina NBRC 13850T.</title>
        <authorList>
            <person name="Komaki H."/>
            <person name="Hosoyama A."/>
            <person name="Kimura A."/>
            <person name="Ichikawa N."/>
            <person name="Tamura T."/>
        </authorList>
    </citation>
    <scope>NUCLEOTIDE SEQUENCE [LARGE SCALE GENOMIC DNA]</scope>
    <source>
        <strain evidence="2 3">NBRC 13850</strain>
    </source>
</reference>
<gene>
    <name evidence="2" type="ORF">EHYA_01094</name>
</gene>
<protein>
    <recommendedName>
        <fullName evidence="4">Peptidase C14</fullName>
    </recommendedName>
</protein>
<evidence type="ECO:0000313" key="3">
    <source>
        <dbReference type="Proteomes" id="UP000286931"/>
    </source>
</evidence>
<accession>A0A401YFW2</accession>
<keyword evidence="3" id="KW-1185">Reference proteome</keyword>
<dbReference type="PROSITE" id="PS51318">
    <property type="entry name" value="TAT"/>
    <property type="match status" value="1"/>
</dbReference>
<dbReference type="RefSeq" id="WP_126635745.1">
    <property type="nucleotide sequence ID" value="NZ_BIFH01000014.1"/>
</dbReference>
<dbReference type="SUPFAM" id="SSF51126">
    <property type="entry name" value="Pectin lyase-like"/>
    <property type="match status" value="1"/>
</dbReference>
<name>A0A401YFW2_9ACTN</name>
<comment type="caution">
    <text evidence="2">The sequence shown here is derived from an EMBL/GenBank/DDBJ whole genome shotgun (WGS) entry which is preliminary data.</text>
</comment>
<dbReference type="AlphaFoldDB" id="A0A401YFW2"/>
<evidence type="ECO:0000256" key="1">
    <source>
        <dbReference type="SAM" id="SignalP"/>
    </source>
</evidence>
<dbReference type="InterPro" id="IPR011050">
    <property type="entry name" value="Pectin_lyase_fold/virulence"/>
</dbReference>
<dbReference type="OrthoDB" id="2483152at2"/>
<proteinExistence type="predicted"/>
<organism evidence="2 3">
    <name type="scientific">Embleya hyalina</name>
    <dbReference type="NCBI Taxonomy" id="516124"/>
    <lineage>
        <taxon>Bacteria</taxon>
        <taxon>Bacillati</taxon>
        <taxon>Actinomycetota</taxon>
        <taxon>Actinomycetes</taxon>
        <taxon>Kitasatosporales</taxon>
        <taxon>Streptomycetaceae</taxon>
        <taxon>Embleya</taxon>
    </lineage>
</organism>
<sequence>MSSLGSSPSSSRRRLLAAGGLGGLLLAGTAAAGTASAAPDDDRNGGGPREVSTSVPNVAALLRLDPRRFPTDAVVLVAGYHAAGDGGGMVVRWDPRSRLAVNGGTVLADPSPRRDGRWIQVHDGVMDFRRFGILDDKVPADAALDAMVNDPYIHRVEAHTDLLFVKRHTFGRSRIVLDFGGHTVRTTGIEKNTHDNPFGAVLYFRGKVTDTVVTYPLAETVIELTDVFPVPDAGAFEVGQWWTVEIDPIAGGGTYERELQKLVEITQIVDGKHIRADYLNGWELTAGRRITWTRVEPVRRADVQNMVFFGAGANDDEYTGSHPIAYEYAVRCDVDGIEATGSFWPVVMRRWCTHFVTARSSLKNPPTVMYGGAGYLTQQIYCLYGRVEDCVSSNARHLNDLTASAYCHVVNCHGDGDDQGGNPFTTHGQYEHDLLFEGNSGLMDIANSGVLWGTSAKRITVRDHTCSWFVAGTKITDLTLENVRVIPRPTFDPGGTLQVNADGVQMRGCVARTFAIGQRSNRSTRPNIVEGCTFDLPAKQVLVQTPVSNTVHFRDCLFTGVDGAILRGSGEVDFDSCTLVGAGPAAAPLEVGSAVLRLTASTLTDTGILLSAVRDQNLHVSAGTRLSGANGAGALLSRGAGAGVLRWHLAGAASTTDGAHVRLAGGVNHWMAGQTRFTGGRLELRPEAFGGASSALHTGCVEDGVTRTAMPADGARVATSGNLAI</sequence>
<dbReference type="InterPro" id="IPR006311">
    <property type="entry name" value="TAT_signal"/>
</dbReference>
<feature type="signal peptide" evidence="1">
    <location>
        <begin position="1"/>
        <end position="32"/>
    </location>
</feature>
<evidence type="ECO:0000313" key="2">
    <source>
        <dbReference type="EMBL" id="GCD93450.1"/>
    </source>
</evidence>
<dbReference type="Proteomes" id="UP000286931">
    <property type="component" value="Unassembled WGS sequence"/>
</dbReference>
<evidence type="ECO:0008006" key="4">
    <source>
        <dbReference type="Google" id="ProtNLM"/>
    </source>
</evidence>
<feature type="chain" id="PRO_5039093102" description="Peptidase C14" evidence="1">
    <location>
        <begin position="33"/>
        <end position="725"/>
    </location>
</feature>
<keyword evidence="1" id="KW-0732">Signal</keyword>
<dbReference type="EMBL" id="BIFH01000014">
    <property type="protein sequence ID" value="GCD93450.1"/>
    <property type="molecule type" value="Genomic_DNA"/>
</dbReference>